<dbReference type="Proteomes" id="UP000270296">
    <property type="component" value="Unassembled WGS sequence"/>
</dbReference>
<evidence type="ECO:0000256" key="3">
    <source>
        <dbReference type="ARBA" id="ARBA00022840"/>
    </source>
</evidence>
<reference evidence="8" key="1">
    <citation type="submission" date="2016-06" db="UniProtKB">
        <authorList>
            <consortium name="WormBaseParasite"/>
        </authorList>
    </citation>
    <scope>IDENTIFICATION</scope>
</reference>
<sequence length="290" mass="32469">MTQRLGCAFLCITQPEEETERNQAETSANAEISRIQPVAAPVVGLEIHAQISSRTKLFSRAVSLPDSPVNHNVSYFDCALPGTLPVLNRRCVDAGILTALALQCQISPWSDFDRKHYFYADLPAGYQITQHFHPIAVDGTIEYIVYDRQSNLDAVVKRTKIVQIQLEQDSGKSLHDLKQWTTYVDLNRCGVGLMEIVTDHNLSNGLEASCLVKELAATLKAAGTCELRVDANISVHKPNEVLRCRTEVKNLNSFRFLRHAVDYEIARHIHVYESGEEVTNETRSFDPMTG</sequence>
<accession>A0A183IT25</accession>
<dbReference type="Pfam" id="PF02934">
    <property type="entry name" value="GatB_N"/>
    <property type="match status" value="1"/>
</dbReference>
<keyword evidence="7" id="KW-1185">Reference proteome</keyword>
<gene>
    <name evidence="6" type="ORF">SBAD_LOCUS6772</name>
</gene>
<evidence type="ECO:0000256" key="1">
    <source>
        <dbReference type="ARBA" id="ARBA00022598"/>
    </source>
</evidence>
<dbReference type="GO" id="GO:0030956">
    <property type="term" value="C:glutamyl-tRNA(Gln) amidotransferase complex"/>
    <property type="evidence" value="ECO:0007669"/>
    <property type="project" value="TreeGrafter"/>
</dbReference>
<evidence type="ECO:0000259" key="5">
    <source>
        <dbReference type="Pfam" id="PF02934"/>
    </source>
</evidence>
<keyword evidence="1" id="KW-0436">Ligase</keyword>
<feature type="domain" description="Aspartyl/Glutamyl-tRNA(Gln) amidotransferase subunit B/E catalytic" evidence="5">
    <location>
        <begin position="42"/>
        <end position="288"/>
    </location>
</feature>
<evidence type="ECO:0000313" key="8">
    <source>
        <dbReference type="WBParaSite" id="SBAD_0000703501-mRNA-1"/>
    </source>
</evidence>
<dbReference type="OrthoDB" id="1722066at2759"/>
<evidence type="ECO:0000313" key="6">
    <source>
        <dbReference type="EMBL" id="VDP10788.1"/>
    </source>
</evidence>
<dbReference type="GO" id="GO:0005524">
    <property type="term" value="F:ATP binding"/>
    <property type="evidence" value="ECO:0007669"/>
    <property type="project" value="UniProtKB-KW"/>
</dbReference>
<dbReference type="GO" id="GO:0050567">
    <property type="term" value="F:glutaminyl-tRNA synthase (glutamine-hydrolyzing) activity"/>
    <property type="evidence" value="ECO:0007669"/>
    <property type="project" value="TreeGrafter"/>
</dbReference>
<dbReference type="PANTHER" id="PTHR11659:SF0">
    <property type="entry name" value="GLUTAMYL-TRNA(GLN) AMIDOTRANSFERASE SUBUNIT B, MITOCHONDRIAL"/>
    <property type="match status" value="1"/>
</dbReference>
<dbReference type="GO" id="GO:0032543">
    <property type="term" value="P:mitochondrial translation"/>
    <property type="evidence" value="ECO:0007669"/>
    <property type="project" value="TreeGrafter"/>
</dbReference>
<evidence type="ECO:0000313" key="7">
    <source>
        <dbReference type="Proteomes" id="UP000270296"/>
    </source>
</evidence>
<dbReference type="GO" id="GO:0070681">
    <property type="term" value="P:glutaminyl-tRNAGln biosynthesis via transamidation"/>
    <property type="evidence" value="ECO:0007669"/>
    <property type="project" value="TreeGrafter"/>
</dbReference>
<reference evidence="6 7" key="2">
    <citation type="submission" date="2018-11" db="EMBL/GenBank/DDBJ databases">
        <authorList>
            <consortium name="Pathogen Informatics"/>
        </authorList>
    </citation>
    <scope>NUCLEOTIDE SEQUENCE [LARGE SCALE GENOMIC DNA]</scope>
</reference>
<dbReference type="WBParaSite" id="SBAD_0000703501-mRNA-1">
    <property type="protein sequence ID" value="SBAD_0000703501-mRNA-1"/>
    <property type="gene ID" value="SBAD_0000703501"/>
</dbReference>
<dbReference type="SUPFAM" id="SSF55931">
    <property type="entry name" value="Glutamine synthetase/guanido kinase"/>
    <property type="match status" value="1"/>
</dbReference>
<dbReference type="InterPro" id="IPR006075">
    <property type="entry name" value="Asn/Gln-tRNA_Trfase_suB/E_cat"/>
</dbReference>
<name>A0A183IT25_9BILA</name>
<dbReference type="InterPro" id="IPR014746">
    <property type="entry name" value="Gln_synth/guanido_kin_cat_dom"/>
</dbReference>
<dbReference type="InterPro" id="IPR017959">
    <property type="entry name" value="Asn/Gln-tRNA_amidoTrfase_suB/E"/>
</dbReference>
<keyword evidence="2" id="KW-0547">Nucleotide-binding</keyword>
<dbReference type="EMBL" id="UZAM01010033">
    <property type="protein sequence ID" value="VDP10788.1"/>
    <property type="molecule type" value="Genomic_DNA"/>
</dbReference>
<organism evidence="8">
    <name type="scientific">Soboliphyme baturini</name>
    <dbReference type="NCBI Taxonomy" id="241478"/>
    <lineage>
        <taxon>Eukaryota</taxon>
        <taxon>Metazoa</taxon>
        <taxon>Ecdysozoa</taxon>
        <taxon>Nematoda</taxon>
        <taxon>Enoplea</taxon>
        <taxon>Dorylaimia</taxon>
        <taxon>Dioctophymatida</taxon>
        <taxon>Dioctophymatoidea</taxon>
        <taxon>Soboliphymatidae</taxon>
        <taxon>Soboliphyme</taxon>
    </lineage>
</organism>
<protein>
    <submittedName>
        <fullName evidence="8">GatB_N domain-containing protein</fullName>
    </submittedName>
</protein>
<dbReference type="GO" id="GO:0005739">
    <property type="term" value="C:mitochondrion"/>
    <property type="evidence" value="ECO:0007669"/>
    <property type="project" value="TreeGrafter"/>
</dbReference>
<dbReference type="AlphaFoldDB" id="A0A183IT25"/>
<evidence type="ECO:0000256" key="4">
    <source>
        <dbReference type="ARBA" id="ARBA00022917"/>
    </source>
</evidence>
<evidence type="ECO:0000256" key="2">
    <source>
        <dbReference type="ARBA" id="ARBA00022741"/>
    </source>
</evidence>
<proteinExistence type="predicted"/>
<dbReference type="PANTHER" id="PTHR11659">
    <property type="entry name" value="GLUTAMYL-TRNA GLN AMIDOTRANSFERASE SUBUNIT B MITOCHONDRIAL AND PROKARYOTIC PET112-RELATED"/>
    <property type="match status" value="1"/>
</dbReference>
<keyword evidence="3" id="KW-0067">ATP-binding</keyword>
<keyword evidence="4" id="KW-0648">Protein biosynthesis</keyword>